<evidence type="ECO:0000313" key="1">
    <source>
        <dbReference type="EMBL" id="QNV40459.1"/>
    </source>
</evidence>
<accession>A0A7H2BLB3</accession>
<organism evidence="1 2">
    <name type="scientific">Rothia amarae</name>
    <dbReference type="NCBI Taxonomy" id="169480"/>
    <lineage>
        <taxon>Bacteria</taxon>
        <taxon>Bacillati</taxon>
        <taxon>Actinomycetota</taxon>
        <taxon>Actinomycetes</taxon>
        <taxon>Micrococcales</taxon>
        <taxon>Micrococcaceae</taxon>
        <taxon>Rothia</taxon>
    </lineage>
</organism>
<dbReference type="AlphaFoldDB" id="A0A7H2BLB3"/>
<evidence type="ECO:0000313" key="2">
    <source>
        <dbReference type="Proteomes" id="UP000516421"/>
    </source>
</evidence>
<keyword evidence="2" id="KW-1185">Reference proteome</keyword>
<dbReference type="InterPro" id="IPR031423">
    <property type="entry name" value="Phosphatase_SCO2771"/>
</dbReference>
<dbReference type="RefSeq" id="WP_190618028.1">
    <property type="nucleotide sequence ID" value="NZ_CP061538.1"/>
</dbReference>
<proteinExistence type="predicted"/>
<name>A0A7H2BLB3_9MICC</name>
<protein>
    <submittedName>
        <fullName evidence="1">Phosphatase</fullName>
    </submittedName>
</protein>
<sequence length="261" mass="29017">MKLKKFTLTDQEFADYLNQARICGDIATTRENNISHMHGFVEGNEHLEFGVKWTRDWTYEDILELMARRVGTKDEASFLEGQDSISAEKCIEALYEYSEIFGRAVGNQQKLLFGTGHPAGLFPIYCELARYAESAGAEILQIQEGDKFLDGEIRQILDVVMFEQYGNLQHTHFPGPMELSLRQLRERGTEPDLVIADHGLAGYAASAGLATIGIADCNDPGLFVSAEQGQLLVAVPMDDNVNPHLYQPVTEFILTKAGLLG</sequence>
<dbReference type="Pfam" id="PF15698">
    <property type="entry name" value="Phosphatase"/>
    <property type="match status" value="1"/>
</dbReference>
<dbReference type="KEGG" id="rama:IDM48_03325"/>
<dbReference type="Proteomes" id="UP000516421">
    <property type="component" value="Chromosome"/>
</dbReference>
<dbReference type="EMBL" id="CP061538">
    <property type="protein sequence ID" value="QNV40459.1"/>
    <property type="molecule type" value="Genomic_DNA"/>
</dbReference>
<reference evidence="1 2" key="1">
    <citation type="submission" date="2020-09" db="EMBL/GenBank/DDBJ databases">
        <title>Investigation of environmental microbe.</title>
        <authorList>
            <person name="Ou Y."/>
            <person name="Kang Q."/>
        </authorList>
    </citation>
    <scope>NUCLEOTIDE SEQUENCE [LARGE SCALE GENOMIC DNA]</scope>
    <source>
        <strain evidence="1 2">KJZ-9</strain>
    </source>
</reference>
<gene>
    <name evidence="1" type="ORF">IDM48_03325</name>
</gene>